<dbReference type="AlphaFoldDB" id="A0A0L6U8L3"/>
<evidence type="ECO:0000313" key="2">
    <source>
        <dbReference type="EMBL" id="KNZ44873.1"/>
    </source>
</evidence>
<feature type="region of interest" description="Disordered" evidence="1">
    <location>
        <begin position="129"/>
        <end position="161"/>
    </location>
</feature>
<comment type="caution">
    <text evidence="2">The sequence shown here is derived from an EMBL/GenBank/DDBJ whole genome shotgun (WGS) entry which is preliminary data.</text>
</comment>
<dbReference type="Proteomes" id="UP000037035">
    <property type="component" value="Unassembled WGS sequence"/>
</dbReference>
<accession>A0A0L6U8L3</accession>
<feature type="compositionally biased region" description="Polar residues" evidence="1">
    <location>
        <begin position="14"/>
        <end position="29"/>
    </location>
</feature>
<evidence type="ECO:0000256" key="1">
    <source>
        <dbReference type="SAM" id="MobiDB-lite"/>
    </source>
</evidence>
<keyword evidence="3" id="KW-1185">Reference proteome</keyword>
<evidence type="ECO:0000313" key="3">
    <source>
        <dbReference type="Proteomes" id="UP000037035"/>
    </source>
</evidence>
<gene>
    <name evidence="2" type="ORF">VP01_873g6</name>
</gene>
<protein>
    <submittedName>
        <fullName evidence="2">Uncharacterized protein</fullName>
    </submittedName>
</protein>
<organism evidence="2 3">
    <name type="scientific">Puccinia sorghi</name>
    <dbReference type="NCBI Taxonomy" id="27349"/>
    <lineage>
        <taxon>Eukaryota</taxon>
        <taxon>Fungi</taxon>
        <taxon>Dikarya</taxon>
        <taxon>Basidiomycota</taxon>
        <taxon>Pucciniomycotina</taxon>
        <taxon>Pucciniomycetes</taxon>
        <taxon>Pucciniales</taxon>
        <taxon>Pucciniaceae</taxon>
        <taxon>Puccinia</taxon>
    </lineage>
</organism>
<dbReference type="EMBL" id="LAVV01014315">
    <property type="protein sequence ID" value="KNZ44873.1"/>
    <property type="molecule type" value="Genomic_DNA"/>
</dbReference>
<feature type="compositionally biased region" description="Acidic residues" evidence="1">
    <location>
        <begin position="134"/>
        <end position="143"/>
    </location>
</feature>
<sequence>MLRALFSKAQLAAITTQSSHSTQNPQTSLRGARNWDSGDCPSCSWSWEALLNHDRHKNQKSESHVTHHFEDDLPNQTSYLLQGDNLLASRSLFRRVSSPRSKQNLVVSSRQDAFINSISDFELFEKSTPQADNDIIENDDDEGERNVAAESNWDPQELWIP</sequence>
<name>A0A0L6U8L3_9BASI</name>
<reference evidence="2 3" key="1">
    <citation type="submission" date="2015-08" db="EMBL/GenBank/DDBJ databases">
        <title>Next Generation Sequencing and Analysis of the Genome of Puccinia sorghi L Schw, the Causal Agent of Maize Common Rust.</title>
        <authorList>
            <person name="Rochi L."/>
            <person name="Burguener G."/>
            <person name="Darino M."/>
            <person name="Turjanski A."/>
            <person name="Kreff E."/>
            <person name="Dieguez M.J."/>
            <person name="Sacco F."/>
        </authorList>
    </citation>
    <scope>NUCLEOTIDE SEQUENCE [LARGE SCALE GENOMIC DNA]</scope>
    <source>
        <strain evidence="2 3">RO10H11247</strain>
    </source>
</reference>
<dbReference type="VEuPathDB" id="FungiDB:VP01_873g6"/>
<proteinExistence type="predicted"/>
<feature type="region of interest" description="Disordered" evidence="1">
    <location>
        <begin position="14"/>
        <end position="35"/>
    </location>
</feature>